<comment type="similarity">
    <text evidence="2 9 12">Belongs to the pyrroline-5-carboxylate reductase family.</text>
</comment>
<comment type="pathway">
    <text evidence="9 12">Amino-acid biosynthesis; L-proline biosynthesis; L-proline from L-glutamate 5-semialdehyde: step 1/1.</text>
</comment>
<keyword evidence="7 9" id="KW-0560">Oxidoreductase</keyword>
<dbReference type="Gene3D" id="3.40.50.720">
    <property type="entry name" value="NAD(P)-binding Rossmann-like Domain"/>
    <property type="match status" value="1"/>
</dbReference>
<evidence type="ECO:0000256" key="4">
    <source>
        <dbReference type="ARBA" id="ARBA00022605"/>
    </source>
</evidence>
<comment type="catalytic activity">
    <reaction evidence="9 12">
        <text>L-proline + NADP(+) = (S)-1-pyrroline-5-carboxylate + NADPH + 2 H(+)</text>
        <dbReference type="Rhea" id="RHEA:14109"/>
        <dbReference type="ChEBI" id="CHEBI:15378"/>
        <dbReference type="ChEBI" id="CHEBI:17388"/>
        <dbReference type="ChEBI" id="CHEBI:57783"/>
        <dbReference type="ChEBI" id="CHEBI:58349"/>
        <dbReference type="ChEBI" id="CHEBI:60039"/>
        <dbReference type="EC" id="1.5.1.2"/>
    </reaction>
</comment>
<evidence type="ECO:0000256" key="11">
    <source>
        <dbReference type="PIRSR" id="PIRSR000193-1"/>
    </source>
</evidence>
<dbReference type="UniPathway" id="UPA00098">
    <property type="reaction ID" value="UER00361"/>
</dbReference>
<feature type="binding site" evidence="11">
    <location>
        <begin position="8"/>
        <end position="13"/>
    </location>
    <ligand>
        <name>NADP(+)</name>
        <dbReference type="ChEBI" id="CHEBI:58349"/>
    </ligand>
</feature>
<dbReference type="GeneID" id="29418462"/>
<evidence type="ECO:0000256" key="7">
    <source>
        <dbReference type="ARBA" id="ARBA00023002"/>
    </source>
</evidence>
<evidence type="ECO:0000313" key="16">
    <source>
        <dbReference type="Proteomes" id="UP000019482"/>
    </source>
</evidence>
<evidence type="ECO:0000313" key="15">
    <source>
        <dbReference type="EMBL" id="CDL91714.1"/>
    </source>
</evidence>
<keyword evidence="6 9" id="KW-0521">NADP</keyword>
<comment type="function">
    <text evidence="8 9">Catalyzes the reduction of 1-pyrroline-5-carboxylate (PCA) to L-proline.</text>
</comment>
<keyword evidence="16" id="KW-1185">Reference proteome</keyword>
<dbReference type="InterPro" id="IPR008927">
    <property type="entry name" value="6-PGluconate_DH-like_C_sf"/>
</dbReference>
<evidence type="ECO:0000256" key="9">
    <source>
        <dbReference type="HAMAP-Rule" id="MF_01925"/>
    </source>
</evidence>
<keyword evidence="4 9" id="KW-0028">Amino-acid biosynthesis</keyword>
<dbReference type="PROSITE" id="PS00521">
    <property type="entry name" value="P5CR"/>
    <property type="match status" value="1"/>
</dbReference>
<evidence type="ECO:0000256" key="5">
    <source>
        <dbReference type="ARBA" id="ARBA00022650"/>
    </source>
</evidence>
<feature type="binding site" evidence="11">
    <location>
        <position position="57"/>
    </location>
    <ligand>
        <name>NADPH</name>
        <dbReference type="ChEBI" id="CHEBI:57783"/>
    </ligand>
</feature>
<dbReference type="Pfam" id="PF03807">
    <property type="entry name" value="F420_oxidored"/>
    <property type="match status" value="1"/>
</dbReference>
<dbReference type="PANTHER" id="PTHR11645:SF0">
    <property type="entry name" value="PYRROLINE-5-CARBOXYLATE REDUCTASE 3"/>
    <property type="match status" value="1"/>
</dbReference>
<evidence type="ECO:0000259" key="14">
    <source>
        <dbReference type="Pfam" id="PF14748"/>
    </source>
</evidence>
<dbReference type="GO" id="GO:0055129">
    <property type="term" value="P:L-proline biosynthetic process"/>
    <property type="evidence" value="ECO:0007669"/>
    <property type="project" value="UniProtKB-UniRule"/>
</dbReference>
<proteinExistence type="inferred from homology"/>
<dbReference type="InterPro" id="IPR028939">
    <property type="entry name" value="P5C_Rdtase_cat_N"/>
</dbReference>
<dbReference type="FunFam" id="3.40.50.720:FF:000190">
    <property type="entry name" value="Pyrroline-5-carboxylate reductase"/>
    <property type="match status" value="1"/>
</dbReference>
<dbReference type="InterPro" id="IPR000304">
    <property type="entry name" value="Pyrroline-COOH_reductase"/>
</dbReference>
<keyword evidence="3 9" id="KW-0963">Cytoplasm</keyword>
<name>W6N8G2_CLOTY</name>
<dbReference type="AlphaFoldDB" id="W6N8G2"/>
<evidence type="ECO:0000256" key="1">
    <source>
        <dbReference type="ARBA" id="ARBA00004496"/>
    </source>
</evidence>
<dbReference type="SUPFAM" id="SSF48179">
    <property type="entry name" value="6-phosphogluconate dehydrogenase C-terminal domain-like"/>
    <property type="match status" value="1"/>
</dbReference>
<dbReference type="Pfam" id="PF14748">
    <property type="entry name" value="P5CR_dimer"/>
    <property type="match status" value="1"/>
</dbReference>
<dbReference type="PANTHER" id="PTHR11645">
    <property type="entry name" value="PYRROLINE-5-CARBOXYLATE REDUCTASE"/>
    <property type="match status" value="1"/>
</dbReference>
<evidence type="ECO:0000256" key="3">
    <source>
        <dbReference type="ARBA" id="ARBA00022490"/>
    </source>
</evidence>
<evidence type="ECO:0000256" key="8">
    <source>
        <dbReference type="ARBA" id="ARBA00058118"/>
    </source>
</evidence>
<evidence type="ECO:0000256" key="6">
    <source>
        <dbReference type="ARBA" id="ARBA00022857"/>
    </source>
</evidence>
<dbReference type="InterPro" id="IPR029036">
    <property type="entry name" value="P5CR_dimer"/>
</dbReference>
<dbReference type="PIRSF" id="PIRSF000193">
    <property type="entry name" value="Pyrrol-5-carb_rd"/>
    <property type="match status" value="1"/>
</dbReference>
<evidence type="ECO:0000259" key="13">
    <source>
        <dbReference type="Pfam" id="PF03807"/>
    </source>
</evidence>
<dbReference type="GO" id="GO:0004735">
    <property type="term" value="F:pyrroline-5-carboxylate reductase activity"/>
    <property type="evidence" value="ECO:0007669"/>
    <property type="project" value="UniProtKB-UniRule"/>
</dbReference>
<sequence length="270" mass="29168">MDKKLGLIGCGNMSQAIIGGVVSSKTLLPEDIIVSNPSESKLKEAHDKYKIETTTDNIEVAKVSDTIILAVKPNKYPEVISEIKDYIRKNTIIATIAAGISIGRTEALFEKEVKIARAMPNTPALVKEAMTALCFNKTINDDDINKIVDIFNSCGKSEIVDEKLIDAVTGVSGSSPAYVYMFIEAMADAAVLQGMPRKSAYKFAAQAVLGSAKMVLETGLHPGELKDNVCSPGGTTIDAVRILEKDNFRYAVIDAINTCTEKSKQMSKNN</sequence>
<evidence type="ECO:0000256" key="10">
    <source>
        <dbReference type="NCBIfam" id="TIGR00112"/>
    </source>
</evidence>
<comment type="subcellular location">
    <subcellularLocation>
        <location evidence="1 9">Cytoplasm</location>
    </subcellularLocation>
</comment>
<dbReference type="EC" id="1.5.1.2" evidence="9 10"/>
<accession>W6N8G2</accession>
<dbReference type="InterPro" id="IPR036291">
    <property type="entry name" value="NAD(P)-bd_dom_sf"/>
</dbReference>
<evidence type="ECO:0000256" key="2">
    <source>
        <dbReference type="ARBA" id="ARBA00005525"/>
    </source>
</evidence>
<feature type="domain" description="Pyrroline-5-carboxylate reductase catalytic N-terminal" evidence="13">
    <location>
        <begin position="4"/>
        <end position="97"/>
    </location>
</feature>
<organism evidence="15 16">
    <name type="scientific">Clostridium tyrobutyricum DIVETGP</name>
    <dbReference type="NCBI Taxonomy" id="1408889"/>
    <lineage>
        <taxon>Bacteria</taxon>
        <taxon>Bacillati</taxon>
        <taxon>Bacillota</taxon>
        <taxon>Clostridia</taxon>
        <taxon>Eubacteriales</taxon>
        <taxon>Clostridiaceae</taxon>
        <taxon>Clostridium</taxon>
    </lineage>
</organism>
<dbReference type="Gene3D" id="1.10.3730.10">
    <property type="entry name" value="ProC C-terminal domain-like"/>
    <property type="match status" value="1"/>
</dbReference>
<dbReference type="HAMAP" id="MF_01925">
    <property type="entry name" value="P5C_reductase"/>
    <property type="match status" value="1"/>
</dbReference>
<dbReference type="InterPro" id="IPR053790">
    <property type="entry name" value="P5CR-like_CS"/>
</dbReference>
<evidence type="ECO:0000256" key="12">
    <source>
        <dbReference type="RuleBase" id="RU003903"/>
    </source>
</evidence>
<feature type="binding site" evidence="11">
    <location>
        <begin position="70"/>
        <end position="73"/>
    </location>
    <ligand>
        <name>NADP(+)</name>
        <dbReference type="ChEBI" id="CHEBI:58349"/>
    </ligand>
</feature>
<dbReference type="GO" id="GO:0005737">
    <property type="term" value="C:cytoplasm"/>
    <property type="evidence" value="ECO:0007669"/>
    <property type="project" value="UniProtKB-SubCell"/>
</dbReference>
<dbReference type="RefSeq" id="WP_017895238.1">
    <property type="nucleotide sequence ID" value="NZ_CBXI010000031.1"/>
</dbReference>
<dbReference type="EMBL" id="CBXI010000031">
    <property type="protein sequence ID" value="CDL91714.1"/>
    <property type="molecule type" value="Genomic_DNA"/>
</dbReference>
<feature type="domain" description="Pyrroline-5-carboxylate reductase dimerisation" evidence="14">
    <location>
        <begin position="162"/>
        <end position="266"/>
    </location>
</feature>
<keyword evidence="5 9" id="KW-0641">Proline biosynthesis</keyword>
<comment type="caution">
    <text evidence="15">The sequence shown here is derived from an EMBL/GenBank/DDBJ whole genome shotgun (WGS) entry which is preliminary data.</text>
</comment>
<dbReference type="OrthoDB" id="9805754at2"/>
<protein>
    <recommendedName>
        <fullName evidence="9 10">Pyrroline-5-carboxylate reductase</fullName>
        <shortName evidence="9">P5C reductase</shortName>
        <shortName evidence="9">P5CR</shortName>
        <ecNumber evidence="9 10">1.5.1.2</ecNumber>
    </recommendedName>
    <alternativeName>
        <fullName evidence="9">PCA reductase</fullName>
    </alternativeName>
</protein>
<dbReference type="SUPFAM" id="SSF51735">
    <property type="entry name" value="NAD(P)-binding Rossmann-fold domains"/>
    <property type="match status" value="1"/>
</dbReference>
<dbReference type="Proteomes" id="UP000019482">
    <property type="component" value="Unassembled WGS sequence"/>
</dbReference>
<comment type="catalytic activity">
    <reaction evidence="9">
        <text>L-proline + NAD(+) = (S)-1-pyrroline-5-carboxylate + NADH + 2 H(+)</text>
        <dbReference type="Rhea" id="RHEA:14105"/>
        <dbReference type="ChEBI" id="CHEBI:15378"/>
        <dbReference type="ChEBI" id="CHEBI:17388"/>
        <dbReference type="ChEBI" id="CHEBI:57540"/>
        <dbReference type="ChEBI" id="CHEBI:57945"/>
        <dbReference type="ChEBI" id="CHEBI:60039"/>
        <dbReference type="EC" id="1.5.1.2"/>
    </reaction>
</comment>
<reference evidence="15 16" key="1">
    <citation type="journal article" date="2015" name="Genome Announc.">
        <title>Draft Genome Sequence of Clostridium tyrobutyricum Strain DIVETGP, Isolated from Cow's Milk for Grana Padano Production.</title>
        <authorList>
            <person name="Soggiu A."/>
            <person name="Piras C."/>
            <person name="Gaiarsa S."/>
            <person name="Sassera D."/>
            <person name="Roncada P."/>
            <person name="Bendixen E."/>
            <person name="Brasca M."/>
            <person name="Bonizzi L."/>
        </authorList>
    </citation>
    <scope>NUCLEOTIDE SEQUENCE [LARGE SCALE GENOMIC DNA]</scope>
    <source>
        <strain evidence="15 16">DIVETGP</strain>
    </source>
</reference>
<dbReference type="NCBIfam" id="TIGR00112">
    <property type="entry name" value="proC"/>
    <property type="match status" value="1"/>
</dbReference>
<gene>
    <name evidence="9" type="primary">proC</name>
    <name evidence="15" type="ORF">CTDIVETGP_1784</name>
</gene>
<dbReference type="FunFam" id="1.10.3730.10:FF:000001">
    <property type="entry name" value="Pyrroline-5-carboxylate reductase"/>
    <property type="match status" value="1"/>
</dbReference>